<dbReference type="Proteomes" id="UP000198844">
    <property type="component" value="Unassembled WGS sequence"/>
</dbReference>
<sequence>MFLTNNKQEVMEVLTGPERRRRWSAEEKLTMVRESFEPGKSVSMVARQHGVNPNQLFHWRKLYQDGSLSAVSAGEEVVPASELSDALKQIRELQRLLGKKTMENEILREAVEVAKSRKWIACSPSLPGDDQ</sequence>
<evidence type="ECO:0000256" key="1">
    <source>
        <dbReference type="ARBA" id="ARBA00009964"/>
    </source>
</evidence>
<reference evidence="4 5" key="1">
    <citation type="submission" date="2016-10" db="EMBL/GenBank/DDBJ databases">
        <authorList>
            <person name="de Groot N.N."/>
        </authorList>
    </citation>
    <scope>NUCLEOTIDE SEQUENCE [LARGE SCALE GENOMIC DNA]</scope>
    <source>
        <strain evidence="4 5">LMG 27731</strain>
    </source>
</reference>
<dbReference type="GO" id="GO:0004803">
    <property type="term" value="F:transposase activity"/>
    <property type="evidence" value="ECO:0007669"/>
    <property type="project" value="InterPro"/>
</dbReference>
<dbReference type="PANTHER" id="PTHR37936:SF3">
    <property type="entry name" value="TRANSPOSASE INSC FOR INSERTION ELEMENT IS2A-RELATED"/>
    <property type="match status" value="1"/>
</dbReference>
<comment type="function">
    <text evidence="3">Involved in the transposition of the insertion sequence IS2.</text>
</comment>
<dbReference type="EMBL" id="FPBH01000001">
    <property type="protein sequence ID" value="SFT49922.1"/>
    <property type="molecule type" value="Genomic_DNA"/>
</dbReference>
<evidence type="ECO:0000256" key="3">
    <source>
        <dbReference type="ARBA" id="ARBA00024308"/>
    </source>
</evidence>
<dbReference type="SUPFAM" id="SSF46689">
    <property type="entry name" value="Homeodomain-like"/>
    <property type="match status" value="1"/>
</dbReference>
<dbReference type="PANTHER" id="PTHR37936">
    <property type="entry name" value="TRANSPOSASE INSC FOR INSERTION ELEMENT IS2A-RELATED"/>
    <property type="match status" value="1"/>
</dbReference>
<dbReference type="InterPro" id="IPR002514">
    <property type="entry name" value="Transposase_8"/>
</dbReference>
<dbReference type="GO" id="GO:0003677">
    <property type="term" value="F:DNA binding"/>
    <property type="evidence" value="ECO:0007669"/>
    <property type="project" value="InterPro"/>
</dbReference>
<dbReference type="InterPro" id="IPR009057">
    <property type="entry name" value="Homeodomain-like_sf"/>
</dbReference>
<evidence type="ECO:0000313" key="4">
    <source>
        <dbReference type="EMBL" id="SFT49922.1"/>
    </source>
</evidence>
<gene>
    <name evidence="4" type="ORF">SAMN05192563_1001500</name>
</gene>
<keyword evidence="2" id="KW-0815">Transposition</keyword>
<dbReference type="InterPro" id="IPR036388">
    <property type="entry name" value="WH-like_DNA-bd_sf"/>
</dbReference>
<protein>
    <submittedName>
        <fullName evidence="4">Transposase</fullName>
    </submittedName>
</protein>
<evidence type="ECO:0000313" key="5">
    <source>
        <dbReference type="Proteomes" id="UP000198844"/>
    </source>
</evidence>
<dbReference type="AlphaFoldDB" id="A0A1I6YHQ8"/>
<evidence type="ECO:0000256" key="2">
    <source>
        <dbReference type="ARBA" id="ARBA00022578"/>
    </source>
</evidence>
<comment type="similarity">
    <text evidence="1">Belongs to the transposase 8 family.</text>
</comment>
<dbReference type="Pfam" id="PF01527">
    <property type="entry name" value="HTH_Tnp_1"/>
    <property type="match status" value="1"/>
</dbReference>
<dbReference type="GO" id="GO:0006313">
    <property type="term" value="P:DNA transposition"/>
    <property type="evidence" value="ECO:0007669"/>
    <property type="project" value="InterPro"/>
</dbReference>
<dbReference type="Gene3D" id="1.10.10.10">
    <property type="entry name" value="Winged helix-like DNA-binding domain superfamily/Winged helix DNA-binding domain"/>
    <property type="match status" value="1"/>
</dbReference>
<name>A0A1I6YHQ8_9BURK</name>
<proteinExistence type="inferred from homology"/>
<accession>A0A1I6YHQ8</accession>
<organism evidence="4 5">
    <name type="scientific">Paraburkholderia aspalathi</name>
    <dbReference type="NCBI Taxonomy" id="1324617"/>
    <lineage>
        <taxon>Bacteria</taxon>
        <taxon>Pseudomonadati</taxon>
        <taxon>Pseudomonadota</taxon>
        <taxon>Betaproteobacteria</taxon>
        <taxon>Burkholderiales</taxon>
        <taxon>Burkholderiaceae</taxon>
        <taxon>Paraburkholderia</taxon>
    </lineage>
</organism>